<reference evidence="1" key="1">
    <citation type="journal article" date="2012" name="Nature">
        <title>The tomato genome sequence provides insights into fleshy fruit evolution.</title>
        <authorList>
            <consortium name="Tomato Genome Consortium"/>
        </authorList>
    </citation>
    <scope>NUCLEOTIDE SEQUENCE [LARGE SCALE GENOMIC DNA]</scope>
    <source>
        <strain evidence="1">cv. Heinz 1706</strain>
    </source>
</reference>
<organism evidence="1">
    <name type="scientific">Solanum lycopersicum</name>
    <name type="common">Tomato</name>
    <name type="synonym">Lycopersicon esculentum</name>
    <dbReference type="NCBI Taxonomy" id="4081"/>
    <lineage>
        <taxon>Eukaryota</taxon>
        <taxon>Viridiplantae</taxon>
        <taxon>Streptophyta</taxon>
        <taxon>Embryophyta</taxon>
        <taxon>Tracheophyta</taxon>
        <taxon>Spermatophyta</taxon>
        <taxon>Magnoliopsida</taxon>
        <taxon>eudicotyledons</taxon>
        <taxon>Gunneridae</taxon>
        <taxon>Pentapetalae</taxon>
        <taxon>asterids</taxon>
        <taxon>lamiids</taxon>
        <taxon>Solanales</taxon>
        <taxon>Solanaceae</taxon>
        <taxon>Solanoideae</taxon>
        <taxon>Solaneae</taxon>
        <taxon>Solanum</taxon>
        <taxon>Solanum subgen. Lycopersicon</taxon>
    </lineage>
</organism>
<dbReference type="CDD" id="cd09272">
    <property type="entry name" value="RNase_HI_RT_Ty1"/>
    <property type="match status" value="1"/>
</dbReference>
<dbReference type="PANTHER" id="PTHR11439:SF517">
    <property type="entry name" value="CYSTEINE-RICH RLK (RECEPTOR-LIKE PROTEIN KINASE) 8"/>
    <property type="match status" value="1"/>
</dbReference>
<evidence type="ECO:0008006" key="3">
    <source>
        <dbReference type="Google" id="ProtNLM"/>
    </source>
</evidence>
<evidence type="ECO:0000313" key="2">
    <source>
        <dbReference type="Proteomes" id="UP000004994"/>
    </source>
</evidence>
<keyword evidence="2" id="KW-1185">Reference proteome</keyword>
<dbReference type="EnsemblPlants" id="Solyc12g019753.1.1">
    <property type="protein sequence ID" value="Solyc12g019753.1.1"/>
    <property type="gene ID" value="Solyc12g019753.1"/>
</dbReference>
<name>A0A3Q7JUB0_SOLLC</name>
<dbReference type="PANTHER" id="PTHR11439">
    <property type="entry name" value="GAG-POL-RELATED RETROTRANSPOSON"/>
    <property type="match status" value="1"/>
</dbReference>
<dbReference type="Proteomes" id="UP000004994">
    <property type="component" value="Chromosome 12"/>
</dbReference>
<dbReference type="Gramene" id="Solyc12g019753.1.1">
    <property type="protein sequence ID" value="Solyc12g019753.1.1"/>
    <property type="gene ID" value="Solyc12g019753.1"/>
</dbReference>
<protein>
    <recommendedName>
        <fullName evidence="3">Reverse transcriptase Ty1/copia-type domain-containing protein</fullName>
    </recommendedName>
</protein>
<sequence>MFDPVSKRIIVSHDVIFKENQHKTTQEGEVAKVDINSPTGNNSSVIPLDVEFDVTDLGQMRFLLGIEEIQRSDGVSIFQRKYAADLLNRFRIENYNPVCNSIVPGQKIGRYEDCIKVDATQYNQVAPPLQDSLPPEERLIAFGNPGLHCVCSSDYVDYKEDSKSTSGYVFMISGRAVAWPSRRQPIVTFSTTMVEFVAASECACQAIWMTRILKEIGHVHAAGTTLMYDNASTIMLSNNPVFHGRAKHIRIRFHFIRDLAREGVVYFLFSGTQDKLANLLTKPLKVEACQNMRKEFGMCTDSDLS</sequence>
<evidence type="ECO:0000313" key="1">
    <source>
        <dbReference type="EnsemblPlants" id="Solyc12g019753.1.1"/>
    </source>
</evidence>
<dbReference type="AlphaFoldDB" id="A0A3Q7JUB0"/>
<reference evidence="1" key="2">
    <citation type="submission" date="2019-01" db="UniProtKB">
        <authorList>
            <consortium name="EnsemblPlants"/>
        </authorList>
    </citation>
    <scope>IDENTIFICATION</scope>
    <source>
        <strain evidence="1">cv. Heinz 1706</strain>
    </source>
</reference>
<accession>A0A3Q7JUB0</accession>
<proteinExistence type="predicted"/>
<dbReference type="STRING" id="4081.A0A3Q7JUB0"/>
<dbReference type="InParanoid" id="A0A3Q7JUB0"/>